<dbReference type="RefSeq" id="WP_191125453.1">
    <property type="nucleotide sequence ID" value="NZ_JACXWY010000017.1"/>
</dbReference>
<dbReference type="Gene3D" id="3.90.226.10">
    <property type="entry name" value="2-enoyl-CoA Hydratase, Chain A, domain 1"/>
    <property type="match status" value="1"/>
</dbReference>
<dbReference type="GO" id="GO:0006508">
    <property type="term" value="P:proteolysis"/>
    <property type="evidence" value="ECO:0007669"/>
    <property type="project" value="UniProtKB-KW"/>
</dbReference>
<evidence type="ECO:0000313" key="7">
    <source>
        <dbReference type="EMBL" id="MBD3848359.1"/>
    </source>
</evidence>
<dbReference type="CDD" id="cd07023">
    <property type="entry name" value="S49_Sppa_N_C"/>
    <property type="match status" value="1"/>
</dbReference>
<dbReference type="InterPro" id="IPR002142">
    <property type="entry name" value="Peptidase_S49"/>
</dbReference>
<keyword evidence="5" id="KW-0472">Membrane</keyword>
<comment type="similarity">
    <text evidence="1">Belongs to the peptidase S49 family.</text>
</comment>
<keyword evidence="5" id="KW-0812">Transmembrane</keyword>
<dbReference type="PANTHER" id="PTHR42987:SF6">
    <property type="entry name" value="PROTEINASE IV"/>
    <property type="match status" value="1"/>
</dbReference>
<evidence type="ECO:0000256" key="2">
    <source>
        <dbReference type="ARBA" id="ARBA00022670"/>
    </source>
</evidence>
<protein>
    <submittedName>
        <fullName evidence="7">Signal peptide peptidase SppA</fullName>
    </submittedName>
</protein>
<organism evidence="7 8">
    <name type="scientific">Bosea spartocytisi</name>
    <dbReference type="NCBI Taxonomy" id="2773451"/>
    <lineage>
        <taxon>Bacteria</taxon>
        <taxon>Pseudomonadati</taxon>
        <taxon>Pseudomonadota</taxon>
        <taxon>Alphaproteobacteria</taxon>
        <taxon>Hyphomicrobiales</taxon>
        <taxon>Boseaceae</taxon>
        <taxon>Bosea</taxon>
    </lineage>
</organism>
<dbReference type="AlphaFoldDB" id="A0A927EFS6"/>
<feature type="transmembrane region" description="Helical" evidence="5">
    <location>
        <begin position="20"/>
        <end position="40"/>
    </location>
</feature>
<keyword evidence="8" id="KW-1185">Reference proteome</keyword>
<dbReference type="PANTHER" id="PTHR42987">
    <property type="entry name" value="PEPTIDASE S49"/>
    <property type="match status" value="1"/>
</dbReference>
<gene>
    <name evidence="7" type="primary">sppA</name>
    <name evidence="7" type="ORF">IED13_21895</name>
</gene>
<evidence type="ECO:0000256" key="1">
    <source>
        <dbReference type="ARBA" id="ARBA00008683"/>
    </source>
</evidence>
<keyword evidence="4" id="KW-0720">Serine protease</keyword>
<proteinExistence type="inferred from homology"/>
<feature type="domain" description="Peptidase S49" evidence="6">
    <location>
        <begin position="108"/>
        <end position="258"/>
    </location>
</feature>
<sequence length="323" mass="34246">MASDADLLADRRSLRRKLTLWRVLAVLGVIAAAVIGGLAWRGDGATSLSSAHIARISISGFISGDRRTLDLIKSVGESNAVSGVVLDINSPGGTTSGAEALHIALRELAAKKPMVTVVGGLAASGGYIAAMSTDHIVARETSLVGSIGVLFQYPNVSQLLGTVGVKVEEIKSSPLKAAPNGFEPTSPEARAALQSVVDDNYRWFKQMVHDRRSLNDTQLGTASDGRVFSGRQALGLKLIDELGGEREGIAWLEREKKVAKDLKVRDWRPRSSSSSFGLWSLAEVAARLAGFDGLAATIARAADQPVGMRLDEPLALWQPAAEK</sequence>
<dbReference type="SUPFAM" id="SSF52096">
    <property type="entry name" value="ClpP/crotonase"/>
    <property type="match status" value="1"/>
</dbReference>
<dbReference type="InterPro" id="IPR004635">
    <property type="entry name" value="Pept_S49_SppA"/>
</dbReference>
<evidence type="ECO:0000256" key="4">
    <source>
        <dbReference type="ARBA" id="ARBA00022825"/>
    </source>
</evidence>
<evidence type="ECO:0000313" key="8">
    <source>
        <dbReference type="Proteomes" id="UP000619295"/>
    </source>
</evidence>
<keyword evidence="5" id="KW-1133">Transmembrane helix</keyword>
<reference evidence="7" key="1">
    <citation type="submission" date="2020-09" db="EMBL/GenBank/DDBJ databases">
        <title>Bosea spartocytisi sp. nov. a root nodule endophyte of Spartocytisus supranubius in the high mountain ecosystem fo the Teide National Park (Canary Islands, Spain).</title>
        <authorList>
            <person name="Pulido-Suarez L."/>
            <person name="Peix A."/>
            <person name="Igual J.M."/>
            <person name="Socas-Perez N."/>
            <person name="Velazquez E."/>
            <person name="Flores-Felix J.D."/>
            <person name="Leon-Barrios M."/>
        </authorList>
    </citation>
    <scope>NUCLEOTIDE SEQUENCE</scope>
    <source>
        <strain evidence="7">SSUT16</strain>
    </source>
</reference>
<keyword evidence="2" id="KW-0645">Protease</keyword>
<accession>A0A927EFS6</accession>
<dbReference type="InterPro" id="IPR029045">
    <property type="entry name" value="ClpP/crotonase-like_dom_sf"/>
</dbReference>
<keyword evidence="3" id="KW-0378">Hydrolase</keyword>
<dbReference type="InterPro" id="IPR047272">
    <property type="entry name" value="S49_SppA_C"/>
</dbReference>
<dbReference type="EMBL" id="JACXWY010000017">
    <property type="protein sequence ID" value="MBD3848359.1"/>
    <property type="molecule type" value="Genomic_DNA"/>
</dbReference>
<dbReference type="Pfam" id="PF01343">
    <property type="entry name" value="Peptidase_S49"/>
    <property type="match status" value="1"/>
</dbReference>
<name>A0A927EFS6_9HYPH</name>
<comment type="caution">
    <text evidence="7">The sequence shown here is derived from an EMBL/GenBank/DDBJ whole genome shotgun (WGS) entry which is preliminary data.</text>
</comment>
<dbReference type="NCBIfam" id="TIGR00706">
    <property type="entry name" value="SppA_dom"/>
    <property type="match status" value="1"/>
</dbReference>
<evidence type="ECO:0000256" key="3">
    <source>
        <dbReference type="ARBA" id="ARBA00022801"/>
    </source>
</evidence>
<evidence type="ECO:0000259" key="6">
    <source>
        <dbReference type="Pfam" id="PF01343"/>
    </source>
</evidence>
<dbReference type="Gene3D" id="6.20.330.10">
    <property type="match status" value="1"/>
</dbReference>
<dbReference type="GO" id="GO:0008236">
    <property type="term" value="F:serine-type peptidase activity"/>
    <property type="evidence" value="ECO:0007669"/>
    <property type="project" value="UniProtKB-KW"/>
</dbReference>
<dbReference type="Proteomes" id="UP000619295">
    <property type="component" value="Unassembled WGS sequence"/>
</dbReference>
<evidence type="ECO:0000256" key="5">
    <source>
        <dbReference type="SAM" id="Phobius"/>
    </source>
</evidence>